<accession>A0ABV7GR09</accession>
<reference evidence="3" key="1">
    <citation type="journal article" date="2019" name="Int. J. Syst. Evol. Microbiol.">
        <title>The Global Catalogue of Microorganisms (GCM) 10K type strain sequencing project: providing services to taxonomists for standard genome sequencing and annotation.</title>
        <authorList>
            <consortium name="The Broad Institute Genomics Platform"/>
            <consortium name="The Broad Institute Genome Sequencing Center for Infectious Disease"/>
            <person name="Wu L."/>
            <person name="Ma J."/>
        </authorList>
    </citation>
    <scope>NUCLEOTIDE SEQUENCE [LARGE SCALE GENOMIC DNA]</scope>
    <source>
        <strain evidence="3">KCTC 52366</strain>
    </source>
</reference>
<dbReference type="RefSeq" id="WP_275633406.1">
    <property type="nucleotide sequence ID" value="NZ_JARGYD010000005.1"/>
</dbReference>
<dbReference type="Gene3D" id="3.60.10.10">
    <property type="entry name" value="Endonuclease/exonuclease/phosphatase"/>
    <property type="match status" value="1"/>
</dbReference>
<dbReference type="InterPro" id="IPR005135">
    <property type="entry name" value="Endo/exonuclease/phosphatase"/>
</dbReference>
<protein>
    <submittedName>
        <fullName evidence="2">Endonuclease/exonuclease/phosphatase family protein</fullName>
    </submittedName>
</protein>
<dbReference type="PANTHER" id="PTHR42834">
    <property type="entry name" value="ENDONUCLEASE/EXONUCLEASE/PHOSPHATASE FAMILY PROTEIN (AFU_ORTHOLOGUE AFUA_3G09210)"/>
    <property type="match status" value="1"/>
</dbReference>
<keyword evidence="2" id="KW-0378">Hydrolase</keyword>
<keyword evidence="3" id="KW-1185">Reference proteome</keyword>
<dbReference type="Pfam" id="PF03372">
    <property type="entry name" value="Exo_endo_phos"/>
    <property type="match status" value="1"/>
</dbReference>
<organism evidence="2 3">
    <name type="scientific">Psychromarinibacter halotolerans</name>
    <dbReference type="NCBI Taxonomy" id="1775175"/>
    <lineage>
        <taxon>Bacteria</taxon>
        <taxon>Pseudomonadati</taxon>
        <taxon>Pseudomonadota</taxon>
        <taxon>Alphaproteobacteria</taxon>
        <taxon>Rhodobacterales</taxon>
        <taxon>Paracoccaceae</taxon>
        <taxon>Psychromarinibacter</taxon>
    </lineage>
</organism>
<dbReference type="PANTHER" id="PTHR42834:SF1">
    <property type="entry name" value="ENDONUCLEASE_EXONUCLEASE_PHOSPHATASE FAMILY PROTEIN (AFU_ORTHOLOGUE AFUA_3G09210)"/>
    <property type="match status" value="1"/>
</dbReference>
<name>A0ABV7GR09_9RHOB</name>
<keyword evidence="2" id="KW-0540">Nuclease</keyword>
<feature type="domain" description="Endonuclease/exonuclease/phosphatase" evidence="1">
    <location>
        <begin position="52"/>
        <end position="351"/>
    </location>
</feature>
<dbReference type="SUPFAM" id="SSF56219">
    <property type="entry name" value="DNase I-like"/>
    <property type="match status" value="1"/>
</dbReference>
<sequence>MARNMRDLSFATFNLLNLQVPGGLTYSTNSPPFPDDAEGRAAYARKIAWTGAQIARLDAEVIAFQELWSAAALTEAFAAAGLDGDYDIVARDAPGIGQPQVALAVRKDRHGNAQLLPGADWIAEFPEAYVYDGVRETDGASEEITLTINRFSRPVLTAVIQSEGTSPKPPPVTVFVAHLKSKGPARVSFAQPQPQILQAFPGIARAALAHVRRIVEAGALRAMLDGVMKAEDEDQISPTVVLGDLNDDSLSVSTELISAQPTYRLVEKSRAGHSADKGLYSVERLQQYRSLRHVYYTHVYKDKRESLDHILVSEEFYDHSRKRRWSFRDMENYNDHLNREDFEHSEGASDHGLVRARFDWNPMPEEIDVA</sequence>
<dbReference type="Proteomes" id="UP001595632">
    <property type="component" value="Unassembled WGS sequence"/>
</dbReference>
<keyword evidence="2" id="KW-0255">Endonuclease</keyword>
<evidence type="ECO:0000313" key="3">
    <source>
        <dbReference type="Proteomes" id="UP001595632"/>
    </source>
</evidence>
<evidence type="ECO:0000313" key="2">
    <source>
        <dbReference type="EMBL" id="MFC3142614.1"/>
    </source>
</evidence>
<proteinExistence type="predicted"/>
<dbReference type="EMBL" id="JBHRTB010000010">
    <property type="protein sequence ID" value="MFC3142614.1"/>
    <property type="molecule type" value="Genomic_DNA"/>
</dbReference>
<dbReference type="GO" id="GO:0004519">
    <property type="term" value="F:endonuclease activity"/>
    <property type="evidence" value="ECO:0007669"/>
    <property type="project" value="UniProtKB-KW"/>
</dbReference>
<evidence type="ECO:0000259" key="1">
    <source>
        <dbReference type="Pfam" id="PF03372"/>
    </source>
</evidence>
<gene>
    <name evidence="2" type="ORF">ACFOGP_07830</name>
</gene>
<comment type="caution">
    <text evidence="2">The sequence shown here is derived from an EMBL/GenBank/DDBJ whole genome shotgun (WGS) entry which is preliminary data.</text>
</comment>
<dbReference type="InterPro" id="IPR036691">
    <property type="entry name" value="Endo/exonu/phosph_ase_sf"/>
</dbReference>